<feature type="transmembrane region" description="Helical" evidence="1">
    <location>
        <begin position="55"/>
        <end position="72"/>
    </location>
</feature>
<organism evidence="2 3">
    <name type="scientific">Candidatus Brennerbacteria bacterium CG11_big_fil_rev_8_21_14_0_20_43_10</name>
    <dbReference type="NCBI Taxonomy" id="1974523"/>
    <lineage>
        <taxon>Bacteria</taxon>
        <taxon>Candidatus Brenneribacteriota</taxon>
    </lineage>
</organism>
<feature type="transmembrane region" description="Helical" evidence="1">
    <location>
        <begin position="79"/>
        <end position="101"/>
    </location>
</feature>
<protein>
    <submittedName>
        <fullName evidence="2">Uncharacterized protein</fullName>
    </submittedName>
</protein>
<sequence length="220" mass="25681">MKLNSKAPKKFFIKENIWIVLLSYVLIILFTRAILYFSSVRWGIFSGLIIKGVHYHHYFWGYFILLIGLMLYRTSFRAAGLMAIGIGTGYICDELTMLFSFGSIGYWSLWSLVPITFGLLVLNFIFFLCPDMIDEKAKQFNLEEFGKRFQWYVKWAQKILFSRFGPVRKETYKPLALGYVVTLVLFLVLVSFIIYASAERLEDNTFGVLPCESQCSFMRF</sequence>
<dbReference type="AlphaFoldDB" id="A0A2H0PZ44"/>
<comment type="caution">
    <text evidence="2">The sequence shown here is derived from an EMBL/GenBank/DDBJ whole genome shotgun (WGS) entry which is preliminary data.</text>
</comment>
<accession>A0A2H0PZ44</accession>
<evidence type="ECO:0000256" key="1">
    <source>
        <dbReference type="SAM" id="Phobius"/>
    </source>
</evidence>
<name>A0A2H0PZ44_9BACT</name>
<feature type="transmembrane region" description="Helical" evidence="1">
    <location>
        <begin position="176"/>
        <end position="198"/>
    </location>
</feature>
<evidence type="ECO:0000313" key="3">
    <source>
        <dbReference type="Proteomes" id="UP000236846"/>
    </source>
</evidence>
<reference evidence="2 3" key="1">
    <citation type="submission" date="2017-09" db="EMBL/GenBank/DDBJ databases">
        <title>Depth-based differentiation of microbial function through sediment-hosted aquifers and enrichment of novel symbionts in the deep terrestrial subsurface.</title>
        <authorList>
            <person name="Probst A.J."/>
            <person name="Ladd B."/>
            <person name="Jarett J.K."/>
            <person name="Geller-Mcgrath D.E."/>
            <person name="Sieber C.M."/>
            <person name="Emerson J.B."/>
            <person name="Anantharaman K."/>
            <person name="Thomas B.C."/>
            <person name="Malmstrom R."/>
            <person name="Stieglmeier M."/>
            <person name="Klingl A."/>
            <person name="Woyke T."/>
            <person name="Ryan C.M."/>
            <person name="Banfield J.F."/>
        </authorList>
    </citation>
    <scope>NUCLEOTIDE SEQUENCE [LARGE SCALE GENOMIC DNA]</scope>
    <source>
        <strain evidence="2">CG11_big_fil_rev_8_21_14_0_20_43_10</strain>
    </source>
</reference>
<feature type="transmembrane region" description="Helical" evidence="1">
    <location>
        <begin position="16"/>
        <end position="35"/>
    </location>
</feature>
<proteinExistence type="predicted"/>
<keyword evidence="1" id="KW-0472">Membrane</keyword>
<keyword evidence="1" id="KW-1133">Transmembrane helix</keyword>
<dbReference type="Proteomes" id="UP000236846">
    <property type="component" value="Unassembled WGS sequence"/>
</dbReference>
<keyword evidence="1" id="KW-0812">Transmembrane</keyword>
<evidence type="ECO:0000313" key="2">
    <source>
        <dbReference type="EMBL" id="PIR26545.1"/>
    </source>
</evidence>
<feature type="transmembrane region" description="Helical" evidence="1">
    <location>
        <begin position="107"/>
        <end position="129"/>
    </location>
</feature>
<dbReference type="EMBL" id="PCXE01000019">
    <property type="protein sequence ID" value="PIR26545.1"/>
    <property type="molecule type" value="Genomic_DNA"/>
</dbReference>
<gene>
    <name evidence="2" type="ORF">COV41_01220</name>
</gene>